<name>A0A7R7YQP0_9MYCO</name>
<organism evidence="1 2">
    <name type="scientific">Mycobacterium heckeshornense</name>
    <dbReference type="NCBI Taxonomy" id="110505"/>
    <lineage>
        <taxon>Bacteria</taxon>
        <taxon>Bacillati</taxon>
        <taxon>Actinomycetota</taxon>
        <taxon>Actinomycetes</taxon>
        <taxon>Mycobacteriales</taxon>
        <taxon>Mycobacteriaceae</taxon>
        <taxon>Mycobacterium</taxon>
    </lineage>
</organism>
<dbReference type="EMBL" id="AP024237">
    <property type="protein sequence ID" value="BCO34643.1"/>
    <property type="molecule type" value="Genomic_DNA"/>
</dbReference>
<keyword evidence="2" id="KW-1185">Reference proteome</keyword>
<gene>
    <name evidence="1" type="ORF">MHEC_10760</name>
</gene>
<reference evidence="1 2" key="1">
    <citation type="submission" date="2020-12" db="EMBL/GenBank/DDBJ databases">
        <title>Complete genome sequence of Mycobacterium heckeshornense JCM 15655T, closely related to a pathogenic non-tuberculous mycobacterial species Mycobacterium xenopi.</title>
        <authorList>
            <person name="Yoshida M."/>
            <person name="Fukano H."/>
            <person name="Asakura T."/>
            <person name="Suzuki M."/>
            <person name="Hoshino Y."/>
        </authorList>
    </citation>
    <scope>NUCLEOTIDE SEQUENCE [LARGE SCALE GENOMIC DNA]</scope>
    <source>
        <strain evidence="1 2">JCM 15655</strain>
    </source>
</reference>
<dbReference type="Proteomes" id="UP000595446">
    <property type="component" value="Chromosome"/>
</dbReference>
<sequence length="114" mass="11992">MVTVYERRGPPIAFYIASDVTTRPNGAGPPLRCVCRELTDCSTWLAALAISRRLAPGGLAGGFNSSQPVFERPIIIIANALSSASAIVPIEGLIPANTIASQQCTDVYCDPASE</sequence>
<protein>
    <submittedName>
        <fullName evidence="1">Uncharacterized protein</fullName>
    </submittedName>
</protein>
<accession>A0A7R7YQP0</accession>
<evidence type="ECO:0000313" key="2">
    <source>
        <dbReference type="Proteomes" id="UP000595446"/>
    </source>
</evidence>
<dbReference type="AlphaFoldDB" id="A0A7R7YQP0"/>
<proteinExistence type="predicted"/>
<evidence type="ECO:0000313" key="1">
    <source>
        <dbReference type="EMBL" id="BCO34643.1"/>
    </source>
</evidence>